<evidence type="ECO:0000256" key="1">
    <source>
        <dbReference type="HAMAP-Rule" id="MF_00469"/>
    </source>
</evidence>
<comment type="caution">
    <text evidence="4">The sequence shown here is derived from an EMBL/GenBank/DDBJ whole genome shotgun (WGS) entry which is preliminary data.</text>
</comment>
<keyword evidence="1" id="KW-0560">Oxidoreductase</keyword>
<gene>
    <name evidence="1" type="primary">trhO</name>
    <name evidence="4" type="ORF">Q9K01_03995</name>
</gene>
<dbReference type="SUPFAM" id="SSF52821">
    <property type="entry name" value="Rhodanese/Cell cycle control phosphatase"/>
    <property type="match status" value="1"/>
</dbReference>
<dbReference type="InterPro" id="IPR040503">
    <property type="entry name" value="TRHO_N"/>
</dbReference>
<dbReference type="PANTHER" id="PTHR43268:SF3">
    <property type="entry name" value="RHODANESE-LIKE DOMAIN-CONTAINING PROTEIN 7-RELATED"/>
    <property type="match status" value="1"/>
</dbReference>
<feature type="domain" description="Rhodanese" evidence="3">
    <location>
        <begin position="130"/>
        <end position="228"/>
    </location>
</feature>
<dbReference type="RefSeq" id="WP_305928901.1">
    <property type="nucleotide sequence ID" value="NZ_JAVAIL010000001.1"/>
</dbReference>
<feature type="compositionally biased region" description="Low complexity" evidence="2">
    <location>
        <begin position="300"/>
        <end position="309"/>
    </location>
</feature>
<sequence length="320" mass="34726">MAISAPAPSPTCVAALYRFARFEDCEELRHSLQRLCDENGVRGTLLLATEGINGTIAGAPDGIALVLDHIRTLPDCAELDIKLSSADTLPFERMKVRIKAEIVTMGEPALDPRANAGTYVEPQDWNTLIADPDTIVIDTRNDYEVAIGSFDGAIDPATRSFREFPAWFRGKREELLGAGRQSKVAMFCTGGIRCEKSTAFLRQEGVEEVYHLKGGILAYLEQVPAADSLWQGECYVFDRRVAIGHGLTAGSHEACAACGRPISAQDRAAPLYEESVSCTACHGERSEEQRSALRERRRQAQLAAAAAGKARSRGTGGQAR</sequence>
<dbReference type="SUPFAM" id="SSF48695">
    <property type="entry name" value="Multiheme cytochromes"/>
    <property type="match status" value="1"/>
</dbReference>
<dbReference type="PANTHER" id="PTHR43268">
    <property type="entry name" value="THIOSULFATE SULFURTRANSFERASE/RHODANESE-LIKE DOMAIN-CONTAINING PROTEIN 2"/>
    <property type="match status" value="1"/>
</dbReference>
<dbReference type="InterPro" id="IPR020936">
    <property type="entry name" value="TrhO"/>
</dbReference>
<dbReference type="EC" id="1.14.-.-" evidence="1"/>
<dbReference type="Gene3D" id="3.30.70.100">
    <property type="match status" value="1"/>
</dbReference>
<dbReference type="PROSITE" id="PS50206">
    <property type="entry name" value="RHODANESE_3"/>
    <property type="match status" value="1"/>
</dbReference>
<keyword evidence="1" id="KW-0819">tRNA processing</keyword>
<evidence type="ECO:0000313" key="5">
    <source>
        <dbReference type="Proteomes" id="UP001235664"/>
    </source>
</evidence>
<dbReference type="Pfam" id="PF17773">
    <property type="entry name" value="UPF0176_N"/>
    <property type="match status" value="1"/>
</dbReference>
<reference evidence="4 5" key="1">
    <citation type="submission" date="2023-08" db="EMBL/GenBank/DDBJ databases">
        <title>genomic of DY56.</title>
        <authorList>
            <person name="Wang Y."/>
        </authorList>
    </citation>
    <scope>NUCLEOTIDE SEQUENCE [LARGE SCALE GENOMIC DNA]</scope>
    <source>
        <strain evidence="4 5">DY56-A-20</strain>
    </source>
</reference>
<dbReference type="SMART" id="SM00450">
    <property type="entry name" value="RHOD"/>
    <property type="match status" value="1"/>
</dbReference>
<dbReference type="Proteomes" id="UP001235664">
    <property type="component" value="Unassembled WGS sequence"/>
</dbReference>
<evidence type="ECO:0000259" key="3">
    <source>
        <dbReference type="PROSITE" id="PS50206"/>
    </source>
</evidence>
<dbReference type="CDD" id="cd01518">
    <property type="entry name" value="RHOD_YceA"/>
    <property type="match status" value="1"/>
</dbReference>
<evidence type="ECO:0000256" key="2">
    <source>
        <dbReference type="SAM" id="MobiDB-lite"/>
    </source>
</evidence>
<proteinExistence type="inferred from homology"/>
<evidence type="ECO:0000313" key="4">
    <source>
        <dbReference type="EMBL" id="MDP4538782.1"/>
    </source>
</evidence>
<protein>
    <recommendedName>
        <fullName evidence="1">tRNA uridine(34) hydroxylase</fullName>
        <ecNumber evidence="1">1.14.-.-</ecNumber>
    </recommendedName>
    <alternativeName>
        <fullName evidence="1">tRNA hydroxylation protein O</fullName>
    </alternativeName>
</protein>
<dbReference type="Gene3D" id="3.40.250.10">
    <property type="entry name" value="Rhodanese-like domain"/>
    <property type="match status" value="1"/>
</dbReference>
<comment type="function">
    <text evidence="1">Catalyzes oxygen-dependent 5-hydroxyuridine (ho5U) modification at position 34 in tRNAs.</text>
</comment>
<organism evidence="4 5">
    <name type="scientific">Qipengyuania benthica</name>
    <dbReference type="NCBI Taxonomy" id="3067651"/>
    <lineage>
        <taxon>Bacteria</taxon>
        <taxon>Pseudomonadati</taxon>
        <taxon>Pseudomonadota</taxon>
        <taxon>Alphaproteobacteria</taxon>
        <taxon>Sphingomonadales</taxon>
        <taxon>Erythrobacteraceae</taxon>
        <taxon>Qipengyuania</taxon>
    </lineage>
</organism>
<dbReference type="InterPro" id="IPR036280">
    <property type="entry name" value="Multihaem_cyt_sf"/>
</dbReference>
<dbReference type="InterPro" id="IPR001763">
    <property type="entry name" value="Rhodanese-like_dom"/>
</dbReference>
<dbReference type="Pfam" id="PF00581">
    <property type="entry name" value="Rhodanese"/>
    <property type="match status" value="1"/>
</dbReference>
<keyword evidence="5" id="KW-1185">Reference proteome</keyword>
<feature type="compositionally biased region" description="Basic and acidic residues" evidence="2">
    <location>
        <begin position="283"/>
        <end position="294"/>
    </location>
</feature>
<dbReference type="HAMAP" id="MF_00469">
    <property type="entry name" value="TrhO"/>
    <property type="match status" value="1"/>
</dbReference>
<accession>A0ABT9H635</accession>
<name>A0ABT9H635_9SPHN</name>
<feature type="region of interest" description="Disordered" evidence="2">
    <location>
        <begin position="283"/>
        <end position="320"/>
    </location>
</feature>
<comment type="catalytic activity">
    <reaction evidence="1">
        <text>uridine(34) in tRNA + AH2 + O2 = 5-hydroxyuridine(34) in tRNA + A + H2O</text>
        <dbReference type="Rhea" id="RHEA:64224"/>
        <dbReference type="Rhea" id="RHEA-COMP:11727"/>
        <dbReference type="Rhea" id="RHEA-COMP:13381"/>
        <dbReference type="ChEBI" id="CHEBI:13193"/>
        <dbReference type="ChEBI" id="CHEBI:15377"/>
        <dbReference type="ChEBI" id="CHEBI:15379"/>
        <dbReference type="ChEBI" id="CHEBI:17499"/>
        <dbReference type="ChEBI" id="CHEBI:65315"/>
        <dbReference type="ChEBI" id="CHEBI:136877"/>
    </reaction>
</comment>
<dbReference type="InterPro" id="IPR036873">
    <property type="entry name" value="Rhodanese-like_dom_sf"/>
</dbReference>
<comment type="similarity">
    <text evidence="1">Belongs to the TrhO family.</text>
</comment>
<dbReference type="NCBIfam" id="NF001136">
    <property type="entry name" value="PRK00142.1-4"/>
    <property type="match status" value="1"/>
</dbReference>
<dbReference type="EMBL" id="JAVAIL010000001">
    <property type="protein sequence ID" value="MDP4538782.1"/>
    <property type="molecule type" value="Genomic_DNA"/>
</dbReference>